<dbReference type="Proteomes" id="UP000315010">
    <property type="component" value="Unassembled WGS sequence"/>
</dbReference>
<protein>
    <recommendedName>
        <fullName evidence="3">Alpha/beta hydrolase family protein</fullName>
    </recommendedName>
</protein>
<proteinExistence type="predicted"/>
<dbReference type="Gene3D" id="3.40.50.1820">
    <property type="entry name" value="alpha/beta hydrolase"/>
    <property type="match status" value="1"/>
</dbReference>
<dbReference type="OrthoDB" id="274145at2"/>
<dbReference type="AlphaFoldDB" id="A0A5C5Z6H4"/>
<gene>
    <name evidence="1" type="ORF">CA13_38840</name>
</gene>
<name>A0A5C5Z6H4_9BACT</name>
<evidence type="ECO:0008006" key="3">
    <source>
        <dbReference type="Google" id="ProtNLM"/>
    </source>
</evidence>
<evidence type="ECO:0000313" key="1">
    <source>
        <dbReference type="EMBL" id="TWT82421.1"/>
    </source>
</evidence>
<reference evidence="1 2" key="1">
    <citation type="submission" date="2019-02" db="EMBL/GenBank/DDBJ databases">
        <title>Deep-cultivation of Planctomycetes and their phenomic and genomic characterization uncovers novel biology.</title>
        <authorList>
            <person name="Wiegand S."/>
            <person name="Jogler M."/>
            <person name="Boedeker C."/>
            <person name="Pinto D."/>
            <person name="Vollmers J."/>
            <person name="Rivas-Marin E."/>
            <person name="Kohn T."/>
            <person name="Peeters S.H."/>
            <person name="Heuer A."/>
            <person name="Rast P."/>
            <person name="Oberbeckmann S."/>
            <person name="Bunk B."/>
            <person name="Jeske O."/>
            <person name="Meyerdierks A."/>
            <person name="Storesund J.E."/>
            <person name="Kallscheuer N."/>
            <person name="Luecker S."/>
            <person name="Lage O.M."/>
            <person name="Pohl T."/>
            <person name="Merkel B.J."/>
            <person name="Hornburger P."/>
            <person name="Mueller R.-W."/>
            <person name="Bruemmer F."/>
            <person name="Labrenz M."/>
            <person name="Spormann A.M."/>
            <person name="Op Den Camp H."/>
            <person name="Overmann J."/>
            <person name="Amann R."/>
            <person name="Jetten M.S.M."/>
            <person name="Mascher T."/>
            <person name="Medema M.H."/>
            <person name="Devos D.P."/>
            <person name="Kaster A.-K."/>
            <person name="Ovreas L."/>
            <person name="Rohde M."/>
            <person name="Galperin M.Y."/>
            <person name="Jogler C."/>
        </authorList>
    </citation>
    <scope>NUCLEOTIDE SEQUENCE [LARGE SCALE GENOMIC DNA]</scope>
    <source>
        <strain evidence="1 2">CA13</strain>
    </source>
</reference>
<accession>A0A5C5Z6H4</accession>
<dbReference type="SUPFAM" id="SSF53474">
    <property type="entry name" value="alpha/beta-Hydrolases"/>
    <property type="match status" value="1"/>
</dbReference>
<dbReference type="InterPro" id="IPR029058">
    <property type="entry name" value="AB_hydrolase_fold"/>
</dbReference>
<sequence length="191" mass="21605">MRRILLVPGFCEPRFLLKPLRHAIRRSHQSVEIWRDRWVGRSLQTSIDRLKCDLGRDADDADHSVAIVTHSFGDWVTRQAIAELPPNHHVTHLVSIAPIMTTSPIAMGLAAIGGGLISEVPVMARKKRASMNNRLNPNLNRLIIWAKADVWVRPVEFSNKPNLKIESVWASHLSVALQPNVHRKVCEFLLT</sequence>
<dbReference type="EMBL" id="SJPJ01000001">
    <property type="protein sequence ID" value="TWT82421.1"/>
    <property type="molecule type" value="Genomic_DNA"/>
</dbReference>
<keyword evidence="2" id="KW-1185">Reference proteome</keyword>
<organism evidence="1 2">
    <name type="scientific">Novipirellula herctigrandis</name>
    <dbReference type="NCBI Taxonomy" id="2527986"/>
    <lineage>
        <taxon>Bacteria</taxon>
        <taxon>Pseudomonadati</taxon>
        <taxon>Planctomycetota</taxon>
        <taxon>Planctomycetia</taxon>
        <taxon>Pirellulales</taxon>
        <taxon>Pirellulaceae</taxon>
        <taxon>Novipirellula</taxon>
    </lineage>
</organism>
<evidence type="ECO:0000313" key="2">
    <source>
        <dbReference type="Proteomes" id="UP000315010"/>
    </source>
</evidence>
<dbReference type="RefSeq" id="WP_146398912.1">
    <property type="nucleotide sequence ID" value="NZ_SJPJ01000001.1"/>
</dbReference>
<comment type="caution">
    <text evidence="1">The sequence shown here is derived from an EMBL/GenBank/DDBJ whole genome shotgun (WGS) entry which is preliminary data.</text>
</comment>